<dbReference type="PANTHER" id="PTHR31988">
    <property type="entry name" value="ESTERASE, PUTATIVE (DUF303)-RELATED"/>
    <property type="match status" value="1"/>
</dbReference>
<dbReference type="Proteomes" id="UP001443914">
    <property type="component" value="Unassembled WGS sequence"/>
</dbReference>
<sequence length="308" mass="33785">MFNKRTLISYQCWIFLILHSLLPLPYSSAHTITNDNDKDKAIFILAGQSNMAGRGGVINNVWDQIIPSASTANPSILRLDAKLHWREAKEPLHKGIDVNHTCGVGPGMVFANSIIGRVGVVGLVPCAVGGTNISQWSRGGWLYGQLLRRAAAAVRDGGSIQGLVWYQGESDTVLKVDAERYQHKLEKLFLDIRSDLQSPLLPIIQVAIASGEGPYIAEVRRAQMGVDLLNFKTIDAMGLPLEPDNLHLTSPAQVYLGVKLADAFLQFLPTEAQPSPNNMLIQKNEANVLHVFCSYITIIIGLLFISLH</sequence>
<comment type="caution">
    <text evidence="5">The sequence shown here is derived from an EMBL/GenBank/DDBJ whole genome shotgun (WGS) entry which is preliminary data.</text>
</comment>
<organism evidence="5 6">
    <name type="scientific">Saponaria officinalis</name>
    <name type="common">Common soapwort</name>
    <name type="synonym">Lychnis saponaria</name>
    <dbReference type="NCBI Taxonomy" id="3572"/>
    <lineage>
        <taxon>Eukaryota</taxon>
        <taxon>Viridiplantae</taxon>
        <taxon>Streptophyta</taxon>
        <taxon>Embryophyta</taxon>
        <taxon>Tracheophyta</taxon>
        <taxon>Spermatophyta</taxon>
        <taxon>Magnoliopsida</taxon>
        <taxon>eudicotyledons</taxon>
        <taxon>Gunneridae</taxon>
        <taxon>Pentapetalae</taxon>
        <taxon>Caryophyllales</taxon>
        <taxon>Caryophyllaceae</taxon>
        <taxon>Caryophylleae</taxon>
        <taxon>Saponaria</taxon>
    </lineage>
</organism>
<evidence type="ECO:0000313" key="5">
    <source>
        <dbReference type="EMBL" id="KAK9740382.1"/>
    </source>
</evidence>
<feature type="domain" description="Sialate O-acetylesterase" evidence="4">
    <location>
        <begin position="40"/>
        <end position="266"/>
    </location>
</feature>
<feature type="transmembrane region" description="Helical" evidence="2">
    <location>
        <begin position="288"/>
        <end position="307"/>
    </location>
</feature>
<proteinExistence type="predicted"/>
<dbReference type="InterPro" id="IPR036514">
    <property type="entry name" value="SGNH_hydro_sf"/>
</dbReference>
<keyword evidence="2" id="KW-1133">Transmembrane helix</keyword>
<dbReference type="InterPro" id="IPR005181">
    <property type="entry name" value="SASA"/>
</dbReference>
<protein>
    <recommendedName>
        <fullName evidence="4">Sialate O-acetylesterase domain-containing protein</fullName>
    </recommendedName>
</protein>
<keyword evidence="3" id="KW-0732">Signal</keyword>
<gene>
    <name evidence="5" type="ORF">RND81_03G031200</name>
</gene>
<dbReference type="Pfam" id="PF03629">
    <property type="entry name" value="SASA"/>
    <property type="match status" value="1"/>
</dbReference>
<name>A0AAW1M759_SAPOF</name>
<dbReference type="InterPro" id="IPR052940">
    <property type="entry name" value="Carb_Esterase_6"/>
</dbReference>
<dbReference type="SUPFAM" id="SSF52266">
    <property type="entry name" value="SGNH hydrolase"/>
    <property type="match status" value="1"/>
</dbReference>
<feature type="chain" id="PRO_5043665510" description="Sialate O-acetylesterase domain-containing protein" evidence="3">
    <location>
        <begin position="30"/>
        <end position="308"/>
    </location>
</feature>
<dbReference type="Gene3D" id="3.40.50.1110">
    <property type="entry name" value="SGNH hydrolase"/>
    <property type="match status" value="1"/>
</dbReference>
<keyword evidence="2" id="KW-0472">Membrane</keyword>
<keyword evidence="1" id="KW-0378">Hydrolase</keyword>
<dbReference type="EMBL" id="JBDFQZ010000003">
    <property type="protein sequence ID" value="KAK9740382.1"/>
    <property type="molecule type" value="Genomic_DNA"/>
</dbReference>
<reference evidence="5" key="1">
    <citation type="submission" date="2024-03" db="EMBL/GenBank/DDBJ databases">
        <title>WGS assembly of Saponaria officinalis var. Norfolk2.</title>
        <authorList>
            <person name="Jenkins J."/>
            <person name="Shu S."/>
            <person name="Grimwood J."/>
            <person name="Barry K."/>
            <person name="Goodstein D."/>
            <person name="Schmutz J."/>
            <person name="Leebens-Mack J."/>
            <person name="Osbourn A."/>
        </authorList>
    </citation>
    <scope>NUCLEOTIDE SEQUENCE [LARGE SCALE GENOMIC DNA]</scope>
    <source>
        <strain evidence="5">JIC</strain>
    </source>
</reference>
<feature type="signal peptide" evidence="3">
    <location>
        <begin position="1"/>
        <end position="29"/>
    </location>
</feature>
<keyword evidence="6" id="KW-1185">Reference proteome</keyword>
<dbReference type="GO" id="GO:0016787">
    <property type="term" value="F:hydrolase activity"/>
    <property type="evidence" value="ECO:0007669"/>
    <property type="project" value="UniProtKB-KW"/>
</dbReference>
<evidence type="ECO:0000259" key="4">
    <source>
        <dbReference type="Pfam" id="PF03629"/>
    </source>
</evidence>
<evidence type="ECO:0000256" key="2">
    <source>
        <dbReference type="SAM" id="Phobius"/>
    </source>
</evidence>
<evidence type="ECO:0000256" key="1">
    <source>
        <dbReference type="ARBA" id="ARBA00022801"/>
    </source>
</evidence>
<evidence type="ECO:0000313" key="6">
    <source>
        <dbReference type="Proteomes" id="UP001443914"/>
    </source>
</evidence>
<dbReference type="AlphaFoldDB" id="A0AAW1M759"/>
<keyword evidence="2" id="KW-0812">Transmembrane</keyword>
<evidence type="ECO:0000256" key="3">
    <source>
        <dbReference type="SAM" id="SignalP"/>
    </source>
</evidence>
<accession>A0AAW1M759</accession>
<dbReference type="PANTHER" id="PTHR31988:SF15">
    <property type="entry name" value="ESTERASE, PUTATIVE (DUF303)-RELATED"/>
    <property type="match status" value="1"/>
</dbReference>